<gene>
    <name evidence="1" type="ORF">ACFQNJ_14615</name>
</gene>
<organism evidence="1 2">
    <name type="scientific">Hydrogenophaga bisanensis</name>
    <dbReference type="NCBI Taxonomy" id="439611"/>
    <lineage>
        <taxon>Bacteria</taxon>
        <taxon>Pseudomonadati</taxon>
        <taxon>Pseudomonadota</taxon>
        <taxon>Betaproteobacteria</taxon>
        <taxon>Burkholderiales</taxon>
        <taxon>Comamonadaceae</taxon>
        <taxon>Hydrogenophaga</taxon>
    </lineage>
</organism>
<sequence>MNWRSLGRRRPFTRQWSEQDQVEIMAVQALDELASDLIRSCGLGTPEGLLDWLASTATLRVRHMARTLYAGHRLSGRLSSSREIRCMVASWLYPQVALRFPQLADCVWLGKEAPSQGSGTRIPRLVRVGSC</sequence>
<comment type="caution">
    <text evidence="1">The sequence shown here is derived from an EMBL/GenBank/DDBJ whole genome shotgun (WGS) entry which is preliminary data.</text>
</comment>
<dbReference type="EMBL" id="JBHTBX010000010">
    <property type="protein sequence ID" value="MFC7435745.1"/>
    <property type="molecule type" value="Genomic_DNA"/>
</dbReference>
<dbReference type="Proteomes" id="UP001596495">
    <property type="component" value="Unassembled WGS sequence"/>
</dbReference>
<dbReference type="RefSeq" id="WP_374639829.1">
    <property type="nucleotide sequence ID" value="NZ_JBHTBX010000010.1"/>
</dbReference>
<name>A0ABW2RCF6_9BURK</name>
<protein>
    <submittedName>
        <fullName evidence="1">Uncharacterized protein</fullName>
    </submittedName>
</protein>
<evidence type="ECO:0000313" key="1">
    <source>
        <dbReference type="EMBL" id="MFC7435745.1"/>
    </source>
</evidence>
<accession>A0ABW2RCF6</accession>
<reference evidence="2" key="1">
    <citation type="journal article" date="2019" name="Int. J. Syst. Evol. Microbiol.">
        <title>The Global Catalogue of Microorganisms (GCM) 10K type strain sequencing project: providing services to taxonomists for standard genome sequencing and annotation.</title>
        <authorList>
            <consortium name="The Broad Institute Genomics Platform"/>
            <consortium name="The Broad Institute Genome Sequencing Center for Infectious Disease"/>
            <person name="Wu L."/>
            <person name="Ma J."/>
        </authorList>
    </citation>
    <scope>NUCLEOTIDE SEQUENCE [LARGE SCALE GENOMIC DNA]</scope>
    <source>
        <strain evidence="2">CCUG 54518</strain>
    </source>
</reference>
<keyword evidence="2" id="KW-1185">Reference proteome</keyword>
<evidence type="ECO:0000313" key="2">
    <source>
        <dbReference type="Proteomes" id="UP001596495"/>
    </source>
</evidence>
<proteinExistence type="predicted"/>